<evidence type="ECO:0000313" key="2">
    <source>
        <dbReference type="EMBL" id="EFV94148.1"/>
    </source>
</evidence>
<dbReference type="AlphaFoldDB" id="E7RZZ9"/>
<organism evidence="2 3">
    <name type="scientific">Lautropia mirabilis ATCC 51599</name>
    <dbReference type="NCBI Taxonomy" id="887898"/>
    <lineage>
        <taxon>Bacteria</taxon>
        <taxon>Pseudomonadati</taxon>
        <taxon>Pseudomonadota</taxon>
        <taxon>Betaproteobacteria</taxon>
        <taxon>Burkholderiales</taxon>
        <taxon>Burkholderiaceae</taxon>
        <taxon>Lautropia</taxon>
    </lineage>
</organism>
<dbReference type="EMBL" id="AEQP01000022">
    <property type="protein sequence ID" value="EFV94148.1"/>
    <property type="molecule type" value="Genomic_DNA"/>
</dbReference>
<accession>E7RZZ9</accession>
<protein>
    <submittedName>
        <fullName evidence="2">Uncharacterized protein</fullName>
    </submittedName>
</protein>
<evidence type="ECO:0000256" key="1">
    <source>
        <dbReference type="SAM" id="MobiDB-lite"/>
    </source>
</evidence>
<comment type="caution">
    <text evidence="2">The sequence shown here is derived from an EMBL/GenBank/DDBJ whole genome shotgun (WGS) entry which is preliminary data.</text>
</comment>
<keyword evidence="3" id="KW-1185">Reference proteome</keyword>
<name>E7RZZ9_9BURK</name>
<dbReference type="HOGENOM" id="CLU_3253424_0_0_4"/>
<reference evidence="2 3" key="1">
    <citation type="submission" date="2010-12" db="EMBL/GenBank/DDBJ databases">
        <authorList>
            <person name="Muzny D."/>
            <person name="Qin X."/>
            <person name="Deng J."/>
            <person name="Jiang H."/>
            <person name="Liu Y."/>
            <person name="Qu J."/>
            <person name="Song X.-Z."/>
            <person name="Zhang L."/>
            <person name="Thornton R."/>
            <person name="Coyle M."/>
            <person name="Francisco L."/>
            <person name="Jackson L."/>
            <person name="Javaid M."/>
            <person name="Korchina V."/>
            <person name="Kovar C."/>
            <person name="Mata R."/>
            <person name="Mathew T."/>
            <person name="Ngo R."/>
            <person name="Nguyen L."/>
            <person name="Nguyen N."/>
            <person name="Okwuonu G."/>
            <person name="Ongeri F."/>
            <person name="Pham C."/>
            <person name="Simmons D."/>
            <person name="Wilczek-Boney K."/>
            <person name="Hale W."/>
            <person name="Jakkamsetti A."/>
            <person name="Pham P."/>
            <person name="Ruth R."/>
            <person name="San Lucas F."/>
            <person name="Warren J."/>
            <person name="Zhang J."/>
            <person name="Zhao Z."/>
            <person name="Zhou C."/>
            <person name="Zhu D."/>
            <person name="Lee S."/>
            <person name="Bess C."/>
            <person name="Blankenburg K."/>
            <person name="Forbes L."/>
            <person name="Fu Q."/>
            <person name="Gubbala S."/>
            <person name="Hirani K."/>
            <person name="Jayaseelan J.C."/>
            <person name="Lara F."/>
            <person name="Munidasa M."/>
            <person name="Palculict T."/>
            <person name="Patil S."/>
            <person name="Pu L.-L."/>
            <person name="Saada N."/>
            <person name="Tang L."/>
            <person name="Weissenberger G."/>
            <person name="Zhu Y."/>
            <person name="Hemphill L."/>
            <person name="Shang Y."/>
            <person name="Youmans B."/>
            <person name="Ayvaz T."/>
            <person name="Ross M."/>
            <person name="Santibanez J."/>
            <person name="Aqrawi P."/>
            <person name="Gross S."/>
            <person name="Joshi V."/>
            <person name="Fowler G."/>
            <person name="Nazareth L."/>
            <person name="Reid J."/>
            <person name="Worley K."/>
            <person name="Petrosino J."/>
            <person name="Highlander S."/>
            <person name="Gibbs R."/>
        </authorList>
    </citation>
    <scope>NUCLEOTIDE SEQUENCE [LARGE SCALE GENOMIC DNA]</scope>
    <source>
        <strain evidence="2 3">ATCC 51599</strain>
    </source>
</reference>
<evidence type="ECO:0000313" key="3">
    <source>
        <dbReference type="Proteomes" id="UP000011021"/>
    </source>
</evidence>
<gene>
    <name evidence="2" type="ORF">HMPREF0551_2263</name>
</gene>
<dbReference type="Proteomes" id="UP000011021">
    <property type="component" value="Unassembled WGS sequence"/>
</dbReference>
<proteinExistence type="predicted"/>
<feature type="region of interest" description="Disordered" evidence="1">
    <location>
        <begin position="1"/>
        <end position="42"/>
    </location>
</feature>
<feature type="compositionally biased region" description="Basic and acidic residues" evidence="1">
    <location>
        <begin position="1"/>
        <end position="10"/>
    </location>
</feature>
<sequence>MDGQRIHERPPSVTRATPQAARTGGSEPFASPHPSCSMPPPG</sequence>